<dbReference type="Proteomes" id="UP000594262">
    <property type="component" value="Unplaced"/>
</dbReference>
<sequence>MEFWNEIKLKPIKEEVVSKKRDTTGKRKFASKYNRLPKDKNGHLSLTDVQKSIFLEWNRKIDKLLALCKDEGEDKNRDYIPVFTGLMELSVVYFDEAILFKSCIKTNALVDVLNRLKNIKTQFSGFRTQTGHLLELIKKHLDPNRGGEAEKGEETEDENEDEDERDDEEEGEQDEEGEEDEEDDEDYEEDDVDDTDEEEERFKIKKRKQDKNRKKEIGSKKAKKAKKQDLQCIHYYPAEDRLSEKVDLPASQIISLKEKVKDRLLTEFGEYDSVKKFTSNSGHQKLRTTCPFKDCPSGFDGVEIATHLKGRHHMWTKEYADKEQNYRHRLPSTSLSTKTNTSIMPSSKRRSASSRKSSSTITRPSASHHNKLCSSPGSTSPDSSPTRSSLRPSGPSTRTSPRKTRKRASNDLASVPLNNVPVFQLEDYVEMTPNHHEQFGTDKRVQKYYFRNGKILLLNFKNWLTMCCRNSEKNAQEYYTHVKKVWTQLDPTLTTGLKTRLTPENLQDQWYNKFVRMIEEELNKPIHLQGNFYKPNTIAVKLNSIMKMLKFVIAKKIFYGLVVDEINQFREVITTLTNGLSGLISKRQQQQKQYKLDHLLTSRHFHHYGNTSFVQGVVSDLLDKETKYTQSKSFEARNVLLVLTCFTNGVRASNLMEMSIHDFKEGKWDDEFNAYILRNSNYKTSILYGDKIIVLSECLHKLFDLFIKRCRHFFVEKCVEKKKHDHQRKIFLSHVTHEVLNQAAITKAMSTSFRNTDVLKFEKLDPNISPTRVRIAMATEFANNKDIDFDVFATHFMKHKPSTSRKFYVQRYMQREAILMSLKCYDAFGIDENLKKAALAVRAKVKSGKTKPEVVREWMKENAKLFAKERGVTTKEMEDDDLEHELRKVEKDDSTEGLSLQRHMTEIFQDS</sequence>
<proteinExistence type="predicted"/>
<dbReference type="Gene3D" id="1.10.601.10">
    <property type="entry name" value="RNA Polymerase Primary Sigma Factor"/>
    <property type="match status" value="1"/>
</dbReference>
<organism evidence="2 3">
    <name type="scientific">Clytia hemisphaerica</name>
    <dbReference type="NCBI Taxonomy" id="252671"/>
    <lineage>
        <taxon>Eukaryota</taxon>
        <taxon>Metazoa</taxon>
        <taxon>Cnidaria</taxon>
        <taxon>Hydrozoa</taxon>
        <taxon>Hydroidolina</taxon>
        <taxon>Leptothecata</taxon>
        <taxon>Obeliida</taxon>
        <taxon>Clytiidae</taxon>
        <taxon>Clytia</taxon>
    </lineage>
</organism>
<name>A0A7M5WSH3_9CNID</name>
<feature type="compositionally biased region" description="Low complexity" evidence="1">
    <location>
        <begin position="374"/>
        <end position="399"/>
    </location>
</feature>
<feature type="compositionally biased region" description="Low complexity" evidence="1">
    <location>
        <begin position="354"/>
        <end position="365"/>
    </location>
</feature>
<feature type="compositionally biased region" description="Basic and acidic residues" evidence="1">
    <location>
        <begin position="138"/>
        <end position="152"/>
    </location>
</feature>
<reference evidence="2" key="1">
    <citation type="submission" date="2021-01" db="UniProtKB">
        <authorList>
            <consortium name="EnsemblMetazoa"/>
        </authorList>
    </citation>
    <scope>IDENTIFICATION</scope>
</reference>
<keyword evidence="3" id="KW-1185">Reference proteome</keyword>
<feature type="compositionally biased region" description="Acidic residues" evidence="1">
    <location>
        <begin position="153"/>
        <end position="199"/>
    </location>
</feature>
<evidence type="ECO:0000313" key="2">
    <source>
        <dbReference type="EnsemblMetazoa" id="CLYHEMP010205.4"/>
    </source>
</evidence>
<evidence type="ECO:0000256" key="1">
    <source>
        <dbReference type="SAM" id="MobiDB-lite"/>
    </source>
</evidence>
<accession>A0A7M5WSH3</accession>
<dbReference type="EnsemblMetazoa" id="CLYHEMT010205.4">
    <property type="protein sequence ID" value="CLYHEMP010205.4"/>
    <property type="gene ID" value="CLYHEMG010205"/>
</dbReference>
<feature type="region of interest" description="Disordered" evidence="1">
    <location>
        <begin position="325"/>
        <end position="415"/>
    </location>
</feature>
<feature type="compositionally biased region" description="Polar residues" evidence="1">
    <location>
        <begin position="331"/>
        <end position="341"/>
    </location>
</feature>
<dbReference type="AlphaFoldDB" id="A0A7M5WSH3"/>
<protein>
    <submittedName>
        <fullName evidence="2">Uncharacterized protein</fullName>
    </submittedName>
</protein>
<evidence type="ECO:0000313" key="3">
    <source>
        <dbReference type="Proteomes" id="UP000594262"/>
    </source>
</evidence>
<feature type="compositionally biased region" description="Basic residues" evidence="1">
    <location>
        <begin position="203"/>
        <end position="212"/>
    </location>
</feature>
<feature type="region of interest" description="Disordered" evidence="1">
    <location>
        <begin position="138"/>
        <end position="223"/>
    </location>
</feature>